<proteinExistence type="predicted"/>
<protein>
    <recommendedName>
        <fullName evidence="4">Serine protease</fullName>
    </recommendedName>
</protein>
<dbReference type="RefSeq" id="WP_144449298.1">
    <property type="nucleotide sequence ID" value="NZ_VLKZ01000002.1"/>
</dbReference>
<dbReference type="Proteomes" id="UP000315711">
    <property type="component" value="Unassembled WGS sequence"/>
</dbReference>
<keyword evidence="1" id="KW-0175">Coiled coil</keyword>
<dbReference type="OrthoDB" id="2889298at2"/>
<dbReference type="AlphaFoldDB" id="A0A562QT08"/>
<reference evidence="2 3" key="1">
    <citation type="journal article" date="2015" name="Stand. Genomic Sci.">
        <title>Genomic Encyclopedia of Bacterial and Archaeal Type Strains, Phase III: the genomes of soil and plant-associated and newly described type strains.</title>
        <authorList>
            <person name="Whitman W.B."/>
            <person name="Woyke T."/>
            <person name="Klenk H.P."/>
            <person name="Zhou Y."/>
            <person name="Lilburn T.G."/>
            <person name="Beck B.J."/>
            <person name="De Vos P."/>
            <person name="Vandamme P."/>
            <person name="Eisen J.A."/>
            <person name="Garrity G."/>
            <person name="Hugenholtz P."/>
            <person name="Kyrpides N.C."/>
        </authorList>
    </citation>
    <scope>NUCLEOTIDE SEQUENCE [LARGE SCALE GENOMIC DNA]</scope>
    <source>
        <strain evidence="2 3">CGMCC 1.10116</strain>
    </source>
</reference>
<evidence type="ECO:0000256" key="1">
    <source>
        <dbReference type="SAM" id="Coils"/>
    </source>
</evidence>
<comment type="caution">
    <text evidence="2">The sequence shown here is derived from an EMBL/GenBank/DDBJ whole genome shotgun (WGS) entry which is preliminary data.</text>
</comment>
<evidence type="ECO:0008006" key="4">
    <source>
        <dbReference type="Google" id="ProtNLM"/>
    </source>
</evidence>
<sequence length="55" mass="6541">MKVGQIEKEIDQLEWNLALLKNRLTMIQQNCNHQFKGDQISQKCVKCNKVNVLYY</sequence>
<organism evidence="2 3">
    <name type="scientific">Halalkalibacter nanhaiisediminis</name>
    <dbReference type="NCBI Taxonomy" id="688079"/>
    <lineage>
        <taxon>Bacteria</taxon>
        <taxon>Bacillati</taxon>
        <taxon>Bacillota</taxon>
        <taxon>Bacilli</taxon>
        <taxon>Bacillales</taxon>
        <taxon>Bacillaceae</taxon>
        <taxon>Halalkalibacter</taxon>
    </lineage>
</organism>
<keyword evidence="3" id="KW-1185">Reference proteome</keyword>
<dbReference type="EMBL" id="VLKZ01000002">
    <property type="protein sequence ID" value="TWI59226.1"/>
    <property type="molecule type" value="Genomic_DNA"/>
</dbReference>
<evidence type="ECO:0000313" key="3">
    <source>
        <dbReference type="Proteomes" id="UP000315711"/>
    </source>
</evidence>
<accession>A0A562QT08</accession>
<name>A0A562QT08_9BACI</name>
<gene>
    <name evidence="2" type="ORF">IQ10_00940</name>
</gene>
<evidence type="ECO:0000313" key="2">
    <source>
        <dbReference type="EMBL" id="TWI59226.1"/>
    </source>
</evidence>
<feature type="coiled-coil region" evidence="1">
    <location>
        <begin position="3"/>
        <end position="30"/>
    </location>
</feature>